<feature type="transmembrane region" description="Helical" evidence="1">
    <location>
        <begin position="90"/>
        <end position="111"/>
    </location>
</feature>
<dbReference type="EMBL" id="JABEQM010000002">
    <property type="protein sequence ID" value="MBB2200792.1"/>
    <property type="molecule type" value="Genomic_DNA"/>
</dbReference>
<feature type="transmembrane region" description="Helical" evidence="1">
    <location>
        <begin position="313"/>
        <end position="333"/>
    </location>
</feature>
<dbReference type="PANTHER" id="PTHR31061">
    <property type="entry name" value="LD22376P"/>
    <property type="match status" value="1"/>
</dbReference>
<keyword evidence="1" id="KW-1133">Transmembrane helix</keyword>
<sequence length="399" mass="44743">MAQTPIDKPYEIRKSRIMSVDIMRGLTIAFMILVNDPGDWDHVYAPLRHAEWNGWTPTDLVFPSFMFIMGCVIPFSLGSRLDRGAPPGELLAGIVRRSLILFGIDILLALFPHFDFAHLRVLGVLTRFAVCYLVCGALFLKVRDTRVLCGIVAAILVLYWAMLRFMPIPGIGMPGVDVAYLDDRNNIVAWVDRAFNDFCQRWFHFGHLYRIYRDPEGILSTLPALCTVLIGIVSGLVMKAASRNPAAPAVRRWALGGVGIFVLSFVVNAFFPFNKNIWSSSFVLLCAGIDIMALYALYILIDVRQVYRTSAAVRGFMMLSIIFGSNAIVAYCVSEFGSELLWEIPVMPQGQGIGEWVYRTVFAHWGSTEPTSLLYACAYVALCFIPSFVLWKKKIVVKI</sequence>
<evidence type="ECO:0000259" key="2">
    <source>
        <dbReference type="Pfam" id="PF07786"/>
    </source>
</evidence>
<feature type="domain" description="Heparan-alpha-glucosaminide N-acetyltransferase catalytic" evidence="2">
    <location>
        <begin position="16"/>
        <end position="161"/>
    </location>
</feature>
<protein>
    <submittedName>
        <fullName evidence="3">DUF5009 domain-containing protein</fullName>
    </submittedName>
</protein>
<comment type="caution">
    <text evidence="3">The sequence shown here is derived from an EMBL/GenBank/DDBJ whole genome shotgun (WGS) entry which is preliminary data.</text>
</comment>
<reference evidence="3 4" key="1">
    <citation type="submission" date="2020-04" db="EMBL/GenBank/DDBJ databases">
        <title>Description of novel Gluconacetobacter.</title>
        <authorList>
            <person name="Sombolestani A."/>
        </authorList>
    </citation>
    <scope>NUCLEOTIDE SEQUENCE [LARGE SCALE GENOMIC DNA]</scope>
    <source>
        <strain evidence="3 4">LMG 27802</strain>
    </source>
</reference>
<gene>
    <name evidence="3" type="ORF">HLH28_04235</name>
</gene>
<dbReference type="PANTHER" id="PTHR31061:SF24">
    <property type="entry name" value="LD22376P"/>
    <property type="match status" value="1"/>
</dbReference>
<feature type="transmembrane region" description="Helical" evidence="1">
    <location>
        <begin position="277"/>
        <end position="301"/>
    </location>
</feature>
<organism evidence="3 4">
    <name type="scientific">Gluconacetobacter tumulisoli</name>
    <dbReference type="NCBI Taxonomy" id="1286189"/>
    <lineage>
        <taxon>Bacteria</taxon>
        <taxon>Pseudomonadati</taxon>
        <taxon>Pseudomonadota</taxon>
        <taxon>Alphaproteobacteria</taxon>
        <taxon>Acetobacterales</taxon>
        <taxon>Acetobacteraceae</taxon>
        <taxon>Gluconacetobacter</taxon>
    </lineage>
</organism>
<feature type="transmembrane region" description="Helical" evidence="1">
    <location>
        <begin position="60"/>
        <end position="78"/>
    </location>
</feature>
<feature type="transmembrane region" description="Helical" evidence="1">
    <location>
        <begin position="218"/>
        <end position="241"/>
    </location>
</feature>
<dbReference type="RefSeq" id="WP_182954835.1">
    <property type="nucleotide sequence ID" value="NZ_JABEQM010000002.1"/>
</dbReference>
<keyword evidence="4" id="KW-1185">Reference proteome</keyword>
<dbReference type="InterPro" id="IPR012429">
    <property type="entry name" value="HGSNAT_cat"/>
</dbReference>
<dbReference type="AlphaFoldDB" id="A0A7W4K5U0"/>
<evidence type="ECO:0000313" key="3">
    <source>
        <dbReference type="EMBL" id="MBB2200792.1"/>
    </source>
</evidence>
<keyword evidence="1" id="KW-0472">Membrane</keyword>
<feature type="transmembrane region" description="Helical" evidence="1">
    <location>
        <begin position="21"/>
        <end position="40"/>
    </location>
</feature>
<dbReference type="Proteomes" id="UP000578030">
    <property type="component" value="Unassembled WGS sequence"/>
</dbReference>
<feature type="transmembrane region" description="Helical" evidence="1">
    <location>
        <begin position="147"/>
        <end position="166"/>
    </location>
</feature>
<feature type="transmembrane region" description="Helical" evidence="1">
    <location>
        <begin position="117"/>
        <end position="140"/>
    </location>
</feature>
<name>A0A7W4K5U0_9PROT</name>
<feature type="transmembrane region" description="Helical" evidence="1">
    <location>
        <begin position="372"/>
        <end position="391"/>
    </location>
</feature>
<evidence type="ECO:0000313" key="4">
    <source>
        <dbReference type="Proteomes" id="UP000578030"/>
    </source>
</evidence>
<proteinExistence type="predicted"/>
<accession>A0A7W4K5U0</accession>
<feature type="transmembrane region" description="Helical" evidence="1">
    <location>
        <begin position="253"/>
        <end position="271"/>
    </location>
</feature>
<dbReference type="Pfam" id="PF07786">
    <property type="entry name" value="HGSNAT_cat"/>
    <property type="match status" value="1"/>
</dbReference>
<keyword evidence="1" id="KW-0812">Transmembrane</keyword>
<evidence type="ECO:0000256" key="1">
    <source>
        <dbReference type="SAM" id="Phobius"/>
    </source>
</evidence>